<organism evidence="2">
    <name type="scientific">Odontella aurita</name>
    <dbReference type="NCBI Taxonomy" id="265563"/>
    <lineage>
        <taxon>Eukaryota</taxon>
        <taxon>Sar</taxon>
        <taxon>Stramenopiles</taxon>
        <taxon>Ochrophyta</taxon>
        <taxon>Bacillariophyta</taxon>
        <taxon>Mediophyceae</taxon>
        <taxon>Biddulphiophycidae</taxon>
        <taxon>Eupodiscales</taxon>
        <taxon>Odontellaceae</taxon>
        <taxon>Odontella</taxon>
    </lineage>
</organism>
<feature type="region of interest" description="Disordered" evidence="1">
    <location>
        <begin position="242"/>
        <end position="286"/>
    </location>
</feature>
<feature type="compositionally biased region" description="Basic residues" evidence="1">
    <location>
        <begin position="251"/>
        <end position="264"/>
    </location>
</feature>
<gene>
    <name evidence="2" type="ORF">OAUR00152_LOCUS25713</name>
</gene>
<protein>
    <submittedName>
        <fullName evidence="2">Uncharacterized protein</fullName>
    </submittedName>
</protein>
<sequence length="301" mass="32637">MCVAVPSSSEMTTPRSHQEDCHQKAKGSPPSRPPLEEKSPTRRHRVQFSETTKVTFLSRDDDFDPADVWYNNGETLIMKAAAQRSWCKIDRKRRRTQKFAVVESVLSEQERRRSLEPTTAPSPLPAADAIALLSSNLSRGARRRAEADGQRDALDALGESSSCSGESSPPPSTTRTMGVARRVVRRLSLPAATPNCANAAEAARRLSIPAASAPSGVNSSSEERGAGMDLSAMLPRVRDGLLCPFPDERRMPHKRRSSVPKRRSSMPDLRQHPGVAAAAASPGGGGLRRAFMRGMADALSM</sequence>
<feature type="region of interest" description="Disordered" evidence="1">
    <location>
        <begin position="141"/>
        <end position="179"/>
    </location>
</feature>
<evidence type="ECO:0000313" key="2">
    <source>
        <dbReference type="EMBL" id="CAE2258955.1"/>
    </source>
</evidence>
<dbReference type="EMBL" id="HBKQ01037253">
    <property type="protein sequence ID" value="CAE2258955.1"/>
    <property type="molecule type" value="Transcribed_RNA"/>
</dbReference>
<feature type="compositionally biased region" description="Polar residues" evidence="1">
    <location>
        <begin position="1"/>
        <end position="15"/>
    </location>
</feature>
<name>A0A7S4JC42_9STRA</name>
<reference evidence="2" key="1">
    <citation type="submission" date="2021-01" db="EMBL/GenBank/DDBJ databases">
        <authorList>
            <person name="Corre E."/>
            <person name="Pelletier E."/>
            <person name="Niang G."/>
            <person name="Scheremetjew M."/>
            <person name="Finn R."/>
            <person name="Kale V."/>
            <person name="Holt S."/>
            <person name="Cochrane G."/>
            <person name="Meng A."/>
            <person name="Brown T."/>
            <person name="Cohen L."/>
        </authorList>
    </citation>
    <scope>NUCLEOTIDE SEQUENCE</scope>
    <source>
        <strain evidence="2">Isolate 1302-5</strain>
    </source>
</reference>
<accession>A0A7S4JC42</accession>
<feature type="compositionally biased region" description="Basic and acidic residues" evidence="1">
    <location>
        <begin position="143"/>
        <end position="154"/>
    </location>
</feature>
<proteinExistence type="predicted"/>
<dbReference type="AlphaFoldDB" id="A0A7S4JC42"/>
<feature type="compositionally biased region" description="Low complexity" evidence="1">
    <location>
        <begin position="158"/>
        <end position="167"/>
    </location>
</feature>
<feature type="region of interest" description="Disordered" evidence="1">
    <location>
        <begin position="1"/>
        <end position="51"/>
    </location>
</feature>
<evidence type="ECO:0000256" key="1">
    <source>
        <dbReference type="SAM" id="MobiDB-lite"/>
    </source>
</evidence>